<dbReference type="AlphaFoldDB" id="A0A3Q3GEA9"/>
<keyword evidence="2" id="KW-1185">Reference proteome</keyword>
<organism evidence="1 2">
    <name type="scientific">Labrus bergylta</name>
    <name type="common">ballan wrasse</name>
    <dbReference type="NCBI Taxonomy" id="56723"/>
    <lineage>
        <taxon>Eukaryota</taxon>
        <taxon>Metazoa</taxon>
        <taxon>Chordata</taxon>
        <taxon>Craniata</taxon>
        <taxon>Vertebrata</taxon>
        <taxon>Euteleostomi</taxon>
        <taxon>Actinopterygii</taxon>
        <taxon>Neopterygii</taxon>
        <taxon>Teleostei</taxon>
        <taxon>Neoteleostei</taxon>
        <taxon>Acanthomorphata</taxon>
        <taxon>Eupercaria</taxon>
        <taxon>Labriformes</taxon>
        <taxon>Labridae</taxon>
        <taxon>Labrus</taxon>
    </lineage>
</organism>
<reference evidence="1" key="2">
    <citation type="submission" date="2025-09" db="UniProtKB">
        <authorList>
            <consortium name="Ensembl"/>
        </authorList>
    </citation>
    <scope>IDENTIFICATION</scope>
</reference>
<dbReference type="GeneTree" id="ENSGT00940000169325"/>
<dbReference type="Proteomes" id="UP000261660">
    <property type="component" value="Unplaced"/>
</dbReference>
<dbReference type="PANTHER" id="PTHR38706">
    <property type="entry name" value="SI:CH211-198C19.1-RELATED"/>
    <property type="match status" value="1"/>
</dbReference>
<name>A0A3Q3GEA9_9LABR</name>
<dbReference type="Ensembl" id="ENSLBET00000030630.1">
    <property type="protein sequence ID" value="ENSLBEP00000029238.1"/>
    <property type="gene ID" value="ENSLBEG00000022147.1"/>
</dbReference>
<dbReference type="InParanoid" id="A0A3Q3GEA9"/>
<reference evidence="1" key="1">
    <citation type="submission" date="2025-08" db="UniProtKB">
        <authorList>
            <consortium name="Ensembl"/>
        </authorList>
    </citation>
    <scope>IDENTIFICATION</scope>
</reference>
<sequence length="153" mass="17858">MVSLLSSLQNSGFGQPHPPHHGLQLLQWYVKDCLDNNMKALCDPLKGVYGFHKFRNRERVFPQIQDKGQYMYYTIGNLNAPHAENLPLRVKRYYNQSDSESNQDRLVVKYNKNNRRIEEIYATAHYKASNTYKIGPNLTDALRRQTALNDKEI</sequence>
<dbReference type="PANTHER" id="PTHR38706:SF3">
    <property type="entry name" value="SI:CH211-198C19.1"/>
    <property type="match status" value="1"/>
</dbReference>
<accession>A0A3Q3GEA9</accession>
<protein>
    <submittedName>
        <fullName evidence="1">Si:ch211-198c19.1</fullName>
    </submittedName>
</protein>
<evidence type="ECO:0000313" key="1">
    <source>
        <dbReference type="Ensembl" id="ENSLBEP00000029238.1"/>
    </source>
</evidence>
<proteinExistence type="predicted"/>
<dbReference type="FunCoup" id="A0A3Q3GEA9">
    <property type="interactions" value="5"/>
</dbReference>
<evidence type="ECO:0000313" key="2">
    <source>
        <dbReference type="Proteomes" id="UP000261660"/>
    </source>
</evidence>